<name>A0A238H2E1_9BURK</name>
<feature type="compositionally biased region" description="Polar residues" evidence="1">
    <location>
        <begin position="46"/>
        <end position="56"/>
    </location>
</feature>
<protein>
    <submittedName>
        <fullName evidence="2">Uncharacterized protein</fullName>
    </submittedName>
</protein>
<reference evidence="2 3" key="1">
    <citation type="submission" date="2017-04" db="EMBL/GenBank/DDBJ databases">
        <authorList>
            <person name="Afonso C.L."/>
            <person name="Miller P.J."/>
            <person name="Scott M.A."/>
            <person name="Spackman E."/>
            <person name="Goraichik I."/>
            <person name="Dimitrov K.M."/>
            <person name="Suarez D.L."/>
            <person name="Swayne D.E."/>
        </authorList>
    </citation>
    <scope>NUCLEOTIDE SEQUENCE [LARGE SCALE GENOMIC DNA]</scope>
    <source>
        <strain evidence="2">LMG 28154</strain>
    </source>
</reference>
<gene>
    <name evidence="2" type="ORF">BSIN_0122</name>
</gene>
<dbReference type="AlphaFoldDB" id="A0A238H2E1"/>
<organism evidence="2 3">
    <name type="scientific">Burkholderia singularis</name>
    <dbReference type="NCBI Taxonomy" id="1503053"/>
    <lineage>
        <taxon>Bacteria</taxon>
        <taxon>Pseudomonadati</taxon>
        <taxon>Pseudomonadota</taxon>
        <taxon>Betaproteobacteria</taxon>
        <taxon>Burkholderiales</taxon>
        <taxon>Burkholderiaceae</taxon>
        <taxon>Burkholderia</taxon>
        <taxon>pseudomallei group</taxon>
    </lineage>
</organism>
<dbReference type="Proteomes" id="UP000198460">
    <property type="component" value="Unassembled WGS sequence"/>
</dbReference>
<evidence type="ECO:0000313" key="3">
    <source>
        <dbReference type="Proteomes" id="UP000198460"/>
    </source>
</evidence>
<proteinExistence type="predicted"/>
<evidence type="ECO:0000313" key="2">
    <source>
        <dbReference type="EMBL" id="SMF99392.1"/>
    </source>
</evidence>
<evidence type="ECO:0000256" key="1">
    <source>
        <dbReference type="SAM" id="MobiDB-lite"/>
    </source>
</evidence>
<feature type="region of interest" description="Disordered" evidence="1">
    <location>
        <begin position="33"/>
        <end position="56"/>
    </location>
</feature>
<accession>A0A238H2E1</accession>
<sequence length="56" mass="5731">MAGGLVPTAVRRADAVQSGFLPPLARCAISCGARRPQRSPRAGSSAYDSSPCSVRA</sequence>
<dbReference type="EMBL" id="FXAN01000040">
    <property type="protein sequence ID" value="SMF99392.1"/>
    <property type="molecule type" value="Genomic_DNA"/>
</dbReference>